<evidence type="ECO:0000256" key="3">
    <source>
        <dbReference type="ARBA" id="ARBA00022643"/>
    </source>
</evidence>
<comment type="cofactor">
    <cofactor evidence="1">
        <name>FMN</name>
        <dbReference type="ChEBI" id="CHEBI:58210"/>
    </cofactor>
</comment>
<reference evidence="6 7" key="1">
    <citation type="submission" date="2022-07" db="EMBL/GenBank/DDBJ databases">
        <authorList>
            <person name="Xamxidin M."/>
            <person name="Wu M."/>
        </authorList>
    </citation>
    <scope>NUCLEOTIDE SEQUENCE [LARGE SCALE GENOMIC DNA]</scope>
    <source>
        <strain evidence="6 7">NBRC 111650</strain>
    </source>
</reference>
<keyword evidence="3" id="KW-0288">FMN</keyword>
<sequence length="205" mass="21875">MKHIAVIYHSAHGHTEHIAQHIAAGSSHEPDTEVTLIKADEAARNPESILRYDGLILGSPTYLGGVSAPFKAFMDSTGGLWKKQLLNGKLAAGFTVSSLPAGDKQSTLISLFTFCMQHGMLWAGNPILPEQHTGVPYDEAANRLGSWSGLMAQAGHGSAANAFVPGDIRSAQLFGQLFARSLQRLTPIHQPASTTQGAHHVSQTF</sequence>
<evidence type="ECO:0000313" key="6">
    <source>
        <dbReference type="EMBL" id="MCQ8897679.1"/>
    </source>
</evidence>
<dbReference type="InterPro" id="IPR001226">
    <property type="entry name" value="Flavodoxin_CS"/>
</dbReference>
<evidence type="ECO:0000256" key="1">
    <source>
        <dbReference type="ARBA" id="ARBA00001917"/>
    </source>
</evidence>
<accession>A0ABT1WJJ2</accession>
<dbReference type="Gene3D" id="3.40.50.360">
    <property type="match status" value="1"/>
</dbReference>
<evidence type="ECO:0000256" key="4">
    <source>
        <dbReference type="ARBA" id="ARBA00029652"/>
    </source>
</evidence>
<dbReference type="PANTHER" id="PTHR30546">
    <property type="entry name" value="FLAVODOXIN-RELATED PROTEIN WRBA-RELATED"/>
    <property type="match status" value="1"/>
</dbReference>
<dbReference type="RefSeq" id="WP_256765485.1">
    <property type="nucleotide sequence ID" value="NZ_JANIGO010000006.1"/>
</dbReference>
<feature type="domain" description="Flavodoxin-like" evidence="5">
    <location>
        <begin position="4"/>
        <end position="152"/>
    </location>
</feature>
<keyword evidence="7" id="KW-1185">Reference proteome</keyword>
<evidence type="ECO:0000313" key="7">
    <source>
        <dbReference type="Proteomes" id="UP001204142"/>
    </source>
</evidence>
<proteinExistence type="predicted"/>
<evidence type="ECO:0000259" key="5">
    <source>
        <dbReference type="PROSITE" id="PS50902"/>
    </source>
</evidence>
<protein>
    <recommendedName>
        <fullName evidence="4">Flavoprotein WrbA</fullName>
    </recommendedName>
</protein>
<dbReference type="PANTHER" id="PTHR30546:SF23">
    <property type="entry name" value="FLAVOPROTEIN-LIKE PROTEIN YCP4-RELATED"/>
    <property type="match status" value="1"/>
</dbReference>
<dbReference type="InterPro" id="IPR008254">
    <property type="entry name" value="Flavodoxin/NO_synth"/>
</dbReference>
<dbReference type="InterPro" id="IPR005025">
    <property type="entry name" value="FMN_Rdtase-like_dom"/>
</dbReference>
<dbReference type="Pfam" id="PF03358">
    <property type="entry name" value="FMN_red"/>
    <property type="match status" value="1"/>
</dbReference>
<dbReference type="InterPro" id="IPR029039">
    <property type="entry name" value="Flavoprotein-like_sf"/>
</dbReference>
<dbReference type="PROSITE" id="PS50902">
    <property type="entry name" value="FLAVODOXIN_LIKE"/>
    <property type="match status" value="1"/>
</dbReference>
<evidence type="ECO:0000256" key="2">
    <source>
        <dbReference type="ARBA" id="ARBA00022630"/>
    </source>
</evidence>
<keyword evidence="2" id="KW-0285">Flavoprotein</keyword>
<dbReference type="Proteomes" id="UP001204142">
    <property type="component" value="Unassembled WGS sequence"/>
</dbReference>
<dbReference type="SUPFAM" id="SSF52218">
    <property type="entry name" value="Flavoproteins"/>
    <property type="match status" value="1"/>
</dbReference>
<organism evidence="6 7">
    <name type="scientific">Limnobacter humi</name>
    <dbReference type="NCBI Taxonomy" id="1778671"/>
    <lineage>
        <taxon>Bacteria</taxon>
        <taxon>Pseudomonadati</taxon>
        <taxon>Pseudomonadota</taxon>
        <taxon>Betaproteobacteria</taxon>
        <taxon>Burkholderiales</taxon>
        <taxon>Burkholderiaceae</taxon>
        <taxon>Limnobacter</taxon>
    </lineage>
</organism>
<dbReference type="EMBL" id="JANIGO010000006">
    <property type="protein sequence ID" value="MCQ8897679.1"/>
    <property type="molecule type" value="Genomic_DNA"/>
</dbReference>
<comment type="caution">
    <text evidence="6">The sequence shown here is derived from an EMBL/GenBank/DDBJ whole genome shotgun (WGS) entry which is preliminary data.</text>
</comment>
<dbReference type="PROSITE" id="PS00201">
    <property type="entry name" value="FLAVODOXIN"/>
    <property type="match status" value="1"/>
</dbReference>
<gene>
    <name evidence="6" type="ORF">NQT62_14655</name>
</gene>
<name>A0ABT1WJJ2_9BURK</name>